<evidence type="ECO:0000256" key="3">
    <source>
        <dbReference type="ARBA" id="ARBA00022801"/>
    </source>
</evidence>
<evidence type="ECO:0000313" key="8">
    <source>
        <dbReference type="Proteomes" id="UP000249218"/>
    </source>
</evidence>
<accession>A0A2W1C0T7</accession>
<evidence type="ECO:0000259" key="6">
    <source>
        <dbReference type="PROSITE" id="PS50240"/>
    </source>
</evidence>
<dbReference type="InterPro" id="IPR001254">
    <property type="entry name" value="Trypsin_dom"/>
</dbReference>
<dbReference type="InterPro" id="IPR001314">
    <property type="entry name" value="Peptidase_S1A"/>
</dbReference>
<keyword evidence="5" id="KW-1015">Disulfide bond</keyword>
<evidence type="ECO:0000256" key="5">
    <source>
        <dbReference type="ARBA" id="ARBA00023157"/>
    </source>
</evidence>
<organism evidence="7 8">
    <name type="scientific">Helicoverpa armigera</name>
    <name type="common">Cotton bollworm</name>
    <name type="synonym">Heliothis armigera</name>
    <dbReference type="NCBI Taxonomy" id="29058"/>
    <lineage>
        <taxon>Eukaryota</taxon>
        <taxon>Metazoa</taxon>
        <taxon>Ecdysozoa</taxon>
        <taxon>Arthropoda</taxon>
        <taxon>Hexapoda</taxon>
        <taxon>Insecta</taxon>
        <taxon>Pterygota</taxon>
        <taxon>Neoptera</taxon>
        <taxon>Endopterygota</taxon>
        <taxon>Lepidoptera</taxon>
        <taxon>Glossata</taxon>
        <taxon>Ditrysia</taxon>
        <taxon>Noctuoidea</taxon>
        <taxon>Noctuidae</taxon>
        <taxon>Heliothinae</taxon>
        <taxon>Helicoverpa</taxon>
    </lineage>
</organism>
<evidence type="ECO:0000256" key="1">
    <source>
        <dbReference type="ARBA" id="ARBA00007664"/>
    </source>
</evidence>
<reference evidence="7 8" key="1">
    <citation type="journal article" date="2017" name="BMC Biol.">
        <title>Genomic innovations, transcriptional plasticity and gene loss underlying the evolution and divergence of two highly polyphagous and invasive Helicoverpa pest species.</title>
        <authorList>
            <person name="Pearce S.L."/>
            <person name="Clarke D.F."/>
            <person name="East P.D."/>
            <person name="Elfekih S."/>
            <person name="Gordon K.H."/>
            <person name="Jermiin L.S."/>
            <person name="McGaughran A."/>
            <person name="Oakeshott J.G."/>
            <person name="Papanikolaou A."/>
            <person name="Perera O.P."/>
            <person name="Rane R.V."/>
            <person name="Richards S."/>
            <person name="Tay W.T."/>
            <person name="Walsh T.K."/>
            <person name="Anderson A."/>
            <person name="Anderson C.J."/>
            <person name="Asgari S."/>
            <person name="Board P.G."/>
            <person name="Bretschneider A."/>
            <person name="Campbell P.M."/>
            <person name="Chertemps T."/>
            <person name="Christeller J.T."/>
            <person name="Coppin C.W."/>
            <person name="Downes S.J."/>
            <person name="Duan G."/>
            <person name="Farnsworth C.A."/>
            <person name="Good R.T."/>
            <person name="Han L.B."/>
            <person name="Han Y.C."/>
            <person name="Hatje K."/>
            <person name="Horne I."/>
            <person name="Huang Y.P."/>
            <person name="Hughes D.S."/>
            <person name="Jacquin-Joly E."/>
            <person name="James W."/>
            <person name="Jhangiani S."/>
            <person name="Kollmar M."/>
            <person name="Kuwar S.S."/>
            <person name="Li S."/>
            <person name="Liu N.Y."/>
            <person name="Maibeche M.T."/>
            <person name="Miller J.R."/>
            <person name="Montagne N."/>
            <person name="Perry T."/>
            <person name="Qu J."/>
            <person name="Song S.V."/>
            <person name="Sutton G.G."/>
            <person name="Vogel H."/>
            <person name="Walenz B.P."/>
            <person name="Xu W."/>
            <person name="Zhang H.J."/>
            <person name="Zou Z."/>
            <person name="Batterham P."/>
            <person name="Edwards O.R."/>
            <person name="Feyereisen R."/>
            <person name="Gibbs R.A."/>
            <person name="Heckel D.G."/>
            <person name="McGrath A."/>
            <person name="Robin C."/>
            <person name="Scherer S.E."/>
            <person name="Worley K.C."/>
            <person name="Wu Y.D."/>
        </authorList>
    </citation>
    <scope>NUCLEOTIDE SEQUENCE [LARGE SCALE GENOMIC DNA]</scope>
    <source>
        <strain evidence="7">Harm_GR_Male_#8</strain>
        <tissue evidence="7">Whole organism</tissue>
    </source>
</reference>
<keyword evidence="2" id="KW-0645">Protease</keyword>
<feature type="non-terminal residue" evidence="7">
    <location>
        <position position="1"/>
    </location>
</feature>
<dbReference type="PROSITE" id="PS50240">
    <property type="entry name" value="TRYPSIN_DOM"/>
    <property type="match status" value="1"/>
</dbReference>
<gene>
    <name evidence="7" type="primary">HaOG200362</name>
    <name evidence="7" type="ORF">B5X24_HaOG200362</name>
</gene>
<dbReference type="InterPro" id="IPR043504">
    <property type="entry name" value="Peptidase_S1_PA_chymotrypsin"/>
</dbReference>
<feature type="domain" description="Peptidase S1" evidence="6">
    <location>
        <begin position="63"/>
        <end position="295"/>
    </location>
</feature>
<sequence>LRPHKSIKFYDLIVNYHRRLCSKLTMNSEFHLFLFSVLCVLFSNISASGPSIYRNDSSKHLRIIDGTDADESEYPYVVLLIQTRQGWGRMCTASLISERWGITAAHCKNYFPYGLRVWTKDFNDFGKFRDNSVEIAEMITHPSYRLLIRMKGRHDIIVSNDVALFRLQKTVRLPRYARLSSVDRDTLMGRPAIYIGGGARRIDGFNPLQGALQKGEGVIVPCDTAMKRVSKYVICTASKCSKRAQRIYYGDSGGPLIMDGQVVGVCSYVMEHGTVTSSGYAPVSCYLDWIYSVIHSRDS</sequence>
<dbReference type="Pfam" id="PF00089">
    <property type="entry name" value="Trypsin"/>
    <property type="match status" value="1"/>
</dbReference>
<dbReference type="Gene3D" id="2.40.10.10">
    <property type="entry name" value="Trypsin-like serine proteases"/>
    <property type="match status" value="1"/>
</dbReference>
<evidence type="ECO:0000256" key="2">
    <source>
        <dbReference type="ARBA" id="ARBA00022670"/>
    </source>
</evidence>
<dbReference type="PROSITE" id="PS00134">
    <property type="entry name" value="TRYPSIN_HIS"/>
    <property type="match status" value="1"/>
</dbReference>
<protein>
    <recommendedName>
        <fullName evidence="6">Peptidase S1 domain-containing protein</fullName>
    </recommendedName>
</protein>
<dbReference type="SUPFAM" id="SSF50494">
    <property type="entry name" value="Trypsin-like serine proteases"/>
    <property type="match status" value="1"/>
</dbReference>
<keyword evidence="8" id="KW-1185">Reference proteome</keyword>
<dbReference type="InterPro" id="IPR050430">
    <property type="entry name" value="Peptidase_S1"/>
</dbReference>
<dbReference type="GO" id="GO:0004252">
    <property type="term" value="F:serine-type endopeptidase activity"/>
    <property type="evidence" value="ECO:0007669"/>
    <property type="project" value="InterPro"/>
</dbReference>
<evidence type="ECO:0000313" key="7">
    <source>
        <dbReference type="EMBL" id="PZC77683.1"/>
    </source>
</evidence>
<dbReference type="PANTHER" id="PTHR24276:SF98">
    <property type="entry name" value="FI18310P1-RELATED"/>
    <property type="match status" value="1"/>
</dbReference>
<name>A0A2W1C0T7_HELAM</name>
<keyword evidence="3" id="KW-0378">Hydrolase</keyword>
<dbReference type="AlphaFoldDB" id="A0A2W1C0T7"/>
<evidence type="ECO:0000256" key="4">
    <source>
        <dbReference type="ARBA" id="ARBA00022825"/>
    </source>
</evidence>
<comment type="similarity">
    <text evidence="1">Belongs to the peptidase S1 family.</text>
</comment>
<keyword evidence="4" id="KW-0720">Serine protease</keyword>
<dbReference type="PRINTS" id="PR00722">
    <property type="entry name" value="CHYMOTRYPSIN"/>
</dbReference>
<dbReference type="InterPro" id="IPR009003">
    <property type="entry name" value="Peptidase_S1_PA"/>
</dbReference>
<dbReference type="OrthoDB" id="10061449at2759"/>
<feature type="non-terminal residue" evidence="7">
    <location>
        <position position="299"/>
    </location>
</feature>
<dbReference type="InterPro" id="IPR018114">
    <property type="entry name" value="TRYPSIN_HIS"/>
</dbReference>
<dbReference type="GO" id="GO:0006508">
    <property type="term" value="P:proteolysis"/>
    <property type="evidence" value="ECO:0007669"/>
    <property type="project" value="UniProtKB-KW"/>
</dbReference>
<proteinExistence type="inferred from homology"/>
<dbReference type="SMART" id="SM00020">
    <property type="entry name" value="Tryp_SPc"/>
    <property type="match status" value="1"/>
</dbReference>
<dbReference type="Proteomes" id="UP000249218">
    <property type="component" value="Unassembled WGS sequence"/>
</dbReference>
<dbReference type="PANTHER" id="PTHR24276">
    <property type="entry name" value="POLYSERASE-RELATED"/>
    <property type="match status" value="1"/>
</dbReference>
<dbReference type="EMBL" id="KZ149922">
    <property type="protein sequence ID" value="PZC77683.1"/>
    <property type="molecule type" value="Genomic_DNA"/>
</dbReference>